<protein>
    <submittedName>
        <fullName evidence="3">Metallophosphoesterase</fullName>
    </submittedName>
</protein>
<keyword evidence="4" id="KW-1185">Reference proteome</keyword>
<sequence>METMPHLSGQNTAVAVLADIHGNADALRAVLADAARRGATRFINLGDSFYGPLEPAATWQLLRDTPMDTVLGNQDRVLLDPASPMAGLPGFRAAREGLGLEGLQWLAGLPATRTVDGALFLCHGTPKSDTAYLLEDVTSGRPQPRPCEAVEEDLAEVPTGCPVVLAGHSHFPGVAVCGRFTVVNPGSVGLPAYADDTPPHAMAAGSPHARYALLTPPSRPNAPLSAPWTVELMAVDYDWDRAARLAEANGRPDWARWLATGQP</sequence>
<evidence type="ECO:0000313" key="3">
    <source>
        <dbReference type="EMBL" id="MUM77518.1"/>
    </source>
</evidence>
<evidence type="ECO:0000259" key="2">
    <source>
        <dbReference type="Pfam" id="PF12850"/>
    </source>
</evidence>
<dbReference type="Proteomes" id="UP000461162">
    <property type="component" value="Unassembled WGS sequence"/>
</dbReference>
<dbReference type="EMBL" id="WODC01000004">
    <property type="protein sequence ID" value="MUM77518.1"/>
    <property type="molecule type" value="Genomic_DNA"/>
</dbReference>
<dbReference type="InterPro" id="IPR050126">
    <property type="entry name" value="Ap4A_hydrolase"/>
</dbReference>
<dbReference type="Pfam" id="PF12850">
    <property type="entry name" value="Metallophos_2"/>
    <property type="match status" value="1"/>
</dbReference>
<comment type="caution">
    <text evidence="3">The sequence shown here is derived from an EMBL/GenBank/DDBJ whole genome shotgun (WGS) entry which is preliminary data.</text>
</comment>
<dbReference type="Gene3D" id="3.60.21.10">
    <property type="match status" value="1"/>
</dbReference>
<evidence type="ECO:0000313" key="4">
    <source>
        <dbReference type="Proteomes" id="UP000461162"/>
    </source>
</evidence>
<evidence type="ECO:0000256" key="1">
    <source>
        <dbReference type="ARBA" id="ARBA00008950"/>
    </source>
</evidence>
<gene>
    <name evidence="3" type="ORF">GKC30_07735</name>
</gene>
<organism evidence="3 4">
    <name type="scientific">Pseudodesulfovibrio alkaliphilus</name>
    <dbReference type="NCBI Taxonomy" id="2661613"/>
    <lineage>
        <taxon>Bacteria</taxon>
        <taxon>Pseudomonadati</taxon>
        <taxon>Thermodesulfobacteriota</taxon>
        <taxon>Desulfovibrionia</taxon>
        <taxon>Desulfovibrionales</taxon>
        <taxon>Desulfovibrionaceae</taxon>
    </lineage>
</organism>
<dbReference type="SUPFAM" id="SSF56300">
    <property type="entry name" value="Metallo-dependent phosphatases"/>
    <property type="match status" value="1"/>
</dbReference>
<proteinExistence type="inferred from homology"/>
<reference evidence="3 4" key="1">
    <citation type="submission" date="2019-11" db="EMBL/GenBank/DDBJ databases">
        <title>Pseudodesulfovibrio alkaliphilus, sp. nov., an alkaliphilic sulfate-reducing bacteria from mud volcano of Taman peninsula, Russia.</title>
        <authorList>
            <person name="Frolova A."/>
            <person name="Merkel A.Y."/>
            <person name="Slobodkin A.I."/>
        </authorList>
    </citation>
    <scope>NUCLEOTIDE SEQUENCE [LARGE SCALE GENOMIC DNA]</scope>
    <source>
        <strain evidence="3 4">F-1</strain>
    </source>
</reference>
<dbReference type="GO" id="GO:0005737">
    <property type="term" value="C:cytoplasm"/>
    <property type="evidence" value="ECO:0007669"/>
    <property type="project" value="TreeGrafter"/>
</dbReference>
<comment type="similarity">
    <text evidence="1">Belongs to the metallophosphoesterase superfamily. YfcE family.</text>
</comment>
<dbReference type="GO" id="GO:0016791">
    <property type="term" value="F:phosphatase activity"/>
    <property type="evidence" value="ECO:0007669"/>
    <property type="project" value="TreeGrafter"/>
</dbReference>
<dbReference type="PANTHER" id="PTHR42850">
    <property type="entry name" value="METALLOPHOSPHOESTERASE"/>
    <property type="match status" value="1"/>
</dbReference>
<feature type="domain" description="Calcineurin-like phosphoesterase" evidence="2">
    <location>
        <begin position="14"/>
        <end position="193"/>
    </location>
</feature>
<dbReference type="PANTHER" id="PTHR42850:SF2">
    <property type="entry name" value="BLL5683 PROTEIN"/>
    <property type="match status" value="1"/>
</dbReference>
<name>A0A7K1KN59_9BACT</name>
<dbReference type="InterPro" id="IPR024654">
    <property type="entry name" value="Calcineurin-like_PHP_lpxH"/>
</dbReference>
<dbReference type="InterPro" id="IPR011152">
    <property type="entry name" value="Pesterase_MJ0912"/>
</dbReference>
<dbReference type="PIRSF" id="PIRSF000883">
    <property type="entry name" value="Pesterase_MJ0912"/>
    <property type="match status" value="1"/>
</dbReference>
<dbReference type="RefSeq" id="WP_155933743.1">
    <property type="nucleotide sequence ID" value="NZ_WODC01000004.1"/>
</dbReference>
<dbReference type="AlphaFoldDB" id="A0A7K1KN59"/>
<dbReference type="InterPro" id="IPR029052">
    <property type="entry name" value="Metallo-depent_PP-like"/>
</dbReference>
<accession>A0A7K1KN59</accession>